<keyword evidence="4" id="KW-0507">mRNA processing</keyword>
<dbReference type="GO" id="GO:0003723">
    <property type="term" value="F:RNA binding"/>
    <property type="evidence" value="ECO:0007669"/>
    <property type="project" value="TreeGrafter"/>
</dbReference>
<dbReference type="InterPro" id="IPR050698">
    <property type="entry name" value="MBL"/>
</dbReference>
<dbReference type="PANTHER" id="PTHR11203">
    <property type="entry name" value="CLEAVAGE AND POLYADENYLATION SPECIFICITY FACTOR FAMILY MEMBER"/>
    <property type="match status" value="1"/>
</dbReference>
<comment type="subcellular location">
    <subcellularLocation>
        <location evidence="1">Nucleus</location>
    </subcellularLocation>
</comment>
<gene>
    <name evidence="14" type="ORF">NERG_00028</name>
</gene>
<reference evidence="14" key="1">
    <citation type="submission" date="2011-03" db="EMBL/GenBank/DDBJ databases">
        <title>The Genome Sequence of Nematocida sp1 strain ERTm2.</title>
        <authorList>
            <consortium name="The Broad Institute Genome Sequencing Platform"/>
            <consortium name="The Broad Institute Genome Sequencing Center for Infectious Disease"/>
            <person name="Cuomo C."/>
            <person name="Troemel E."/>
            <person name="Young S.K."/>
            <person name="Zeng Q."/>
            <person name="Gargeya S."/>
            <person name="Fitzgerald M."/>
            <person name="Haas B."/>
            <person name="Abouelleil A."/>
            <person name="Alvarado L."/>
            <person name="Arachchi H.M."/>
            <person name="Berlin A."/>
            <person name="Brown A."/>
            <person name="Chapman S.B."/>
            <person name="Chen Z."/>
            <person name="Dunbar C."/>
            <person name="Freedman E."/>
            <person name="Gearin G."/>
            <person name="Gellesch M."/>
            <person name="Goldberg J."/>
            <person name="Griggs A."/>
            <person name="Gujja S."/>
            <person name="Heilman E.R."/>
            <person name="Heiman D."/>
            <person name="Howarth C."/>
            <person name="Larson L."/>
            <person name="Lui A."/>
            <person name="MacDonald P.J.P."/>
            <person name="Mehta T."/>
            <person name="Montmayeur A."/>
            <person name="Murphy C."/>
            <person name="Neiman D."/>
            <person name="Pearson M."/>
            <person name="Priest M."/>
            <person name="Roberts A."/>
            <person name="Saif S."/>
            <person name="Shea T."/>
            <person name="Shenoy N."/>
            <person name="Sisk P."/>
            <person name="Stolte C."/>
            <person name="Sykes S."/>
            <person name="White J."/>
            <person name="Yandava C."/>
            <person name="Wortman J."/>
            <person name="Nusbaum C."/>
            <person name="Birren B."/>
        </authorList>
    </citation>
    <scope>NUCLEOTIDE SEQUENCE</scope>
    <source>
        <strain evidence="14">ERTm2</strain>
    </source>
</reference>
<dbReference type="Gene3D" id="3.60.15.10">
    <property type="entry name" value="Ribonuclease Z/Hydroxyacylglutathione hydrolase-like"/>
    <property type="match status" value="1"/>
</dbReference>
<dbReference type="Pfam" id="PF10996">
    <property type="entry name" value="Beta-Casp"/>
    <property type="match status" value="1"/>
</dbReference>
<evidence type="ECO:0000256" key="8">
    <source>
        <dbReference type="ARBA" id="ARBA00032592"/>
    </source>
</evidence>
<evidence type="ECO:0000313" key="14">
    <source>
        <dbReference type="EMBL" id="EHY66388.1"/>
    </source>
</evidence>
<dbReference type="GO" id="GO:0005847">
    <property type="term" value="C:mRNA cleavage and polyadenylation specificity factor complex"/>
    <property type="evidence" value="ECO:0007669"/>
    <property type="project" value="TreeGrafter"/>
</dbReference>
<evidence type="ECO:0000256" key="9">
    <source>
        <dbReference type="ARBA" id="ARBA00069466"/>
    </source>
</evidence>
<dbReference type="InterPro" id="IPR022712">
    <property type="entry name" value="Beta_Casp"/>
</dbReference>
<dbReference type="EMBL" id="JH604633">
    <property type="protein sequence ID" value="EHY66388.1"/>
    <property type="molecule type" value="Genomic_DNA"/>
</dbReference>
<dbReference type="InterPro" id="IPR021718">
    <property type="entry name" value="CPSF73-100_C"/>
</dbReference>
<dbReference type="InterPro" id="IPR036866">
    <property type="entry name" value="RibonucZ/Hydroxyglut_hydro"/>
</dbReference>
<dbReference type="SMART" id="SM00849">
    <property type="entry name" value="Lactamase_B"/>
    <property type="match status" value="1"/>
</dbReference>
<dbReference type="GO" id="GO:0004534">
    <property type="term" value="F:5'-3' RNA exonuclease activity"/>
    <property type="evidence" value="ECO:0007669"/>
    <property type="project" value="TreeGrafter"/>
</dbReference>
<dbReference type="STRING" id="944018.H8Z8V7"/>
<dbReference type="SMART" id="SM01027">
    <property type="entry name" value="Beta-Casp"/>
    <property type="match status" value="1"/>
</dbReference>
<dbReference type="Gene3D" id="3.40.50.10890">
    <property type="match status" value="1"/>
</dbReference>
<dbReference type="HOGENOM" id="CLU_009673_2_3_1"/>
<dbReference type="CDD" id="cd16292">
    <property type="entry name" value="CPSF3-like_MBL-fold"/>
    <property type="match status" value="1"/>
</dbReference>
<evidence type="ECO:0000256" key="1">
    <source>
        <dbReference type="ARBA" id="ARBA00004123"/>
    </source>
</evidence>
<feature type="region of interest" description="Disordered" evidence="11">
    <location>
        <begin position="591"/>
        <end position="614"/>
    </location>
</feature>
<proteinExistence type="inferred from homology"/>
<keyword evidence="6" id="KW-0378">Hydrolase</keyword>
<name>H8Z8V7_NEMA1</name>
<organism evidence="14">
    <name type="scientific">Nematocida ausubeli (strain ATCC PRA-371 / ERTm2)</name>
    <name type="common">Nematode killer fungus</name>
    <dbReference type="NCBI Taxonomy" id="1913371"/>
    <lineage>
        <taxon>Eukaryota</taxon>
        <taxon>Fungi</taxon>
        <taxon>Fungi incertae sedis</taxon>
        <taxon>Microsporidia</taxon>
        <taxon>Nematocida</taxon>
    </lineage>
</organism>
<dbReference type="PANTHER" id="PTHR11203:SF11">
    <property type="entry name" value="CLEAVAGE AND POLYADENYLATION SPECIFICITY FACTOR SUBUNIT 3"/>
    <property type="match status" value="1"/>
</dbReference>
<evidence type="ECO:0000256" key="4">
    <source>
        <dbReference type="ARBA" id="ARBA00022664"/>
    </source>
</evidence>
<evidence type="ECO:0000259" key="12">
    <source>
        <dbReference type="SMART" id="SM00849"/>
    </source>
</evidence>
<evidence type="ECO:0000256" key="7">
    <source>
        <dbReference type="ARBA" id="ARBA00023242"/>
    </source>
</evidence>
<dbReference type="AlphaFoldDB" id="H8Z8V7"/>
<accession>H8Z8V7</accession>
<evidence type="ECO:0000256" key="2">
    <source>
        <dbReference type="ARBA" id="ARBA00010624"/>
    </source>
</evidence>
<dbReference type="Pfam" id="PF11718">
    <property type="entry name" value="CPSF73-100_C"/>
    <property type="match status" value="1"/>
</dbReference>
<dbReference type="SUPFAM" id="SSF56281">
    <property type="entry name" value="Metallo-hydrolase/oxidoreductase"/>
    <property type="match status" value="1"/>
</dbReference>
<keyword evidence="5" id="KW-0540">Nuclease</keyword>
<dbReference type="FunFam" id="3.40.50.10890:FF:000001">
    <property type="entry name" value="Cleavage and polyadenylation specificity factor subunit 3"/>
    <property type="match status" value="1"/>
</dbReference>
<dbReference type="InterPro" id="IPR011108">
    <property type="entry name" value="RMMBL"/>
</dbReference>
<dbReference type="GO" id="GO:0004521">
    <property type="term" value="F:RNA endonuclease activity"/>
    <property type="evidence" value="ECO:0007669"/>
    <property type="project" value="TreeGrafter"/>
</dbReference>
<evidence type="ECO:0000256" key="3">
    <source>
        <dbReference type="ARBA" id="ARBA00018311"/>
    </source>
</evidence>
<dbReference type="GO" id="GO:0006398">
    <property type="term" value="P:mRNA 3'-end processing by stem-loop binding and cleavage"/>
    <property type="evidence" value="ECO:0007669"/>
    <property type="project" value="TreeGrafter"/>
</dbReference>
<evidence type="ECO:0000256" key="5">
    <source>
        <dbReference type="ARBA" id="ARBA00022722"/>
    </source>
</evidence>
<sequence>MDPTICQTAARILPLGAGSEVGRSCVVTKFQGVTVMFDCGVHPAYTGISSLPFFDLIDPTEVDVILVTHFHLDHAGALPYFTERSGFKGKVYMTHPTRAIFRWLLNDYVRVSNVSSENDLFTEKELSQCYDRIIPIDYGQEITLKNITIIAYNAGHVLGAAMFLVKNENISLLYTGDYSREEDRHLKAAVIPPMPIDILISESTYGVQCHQSKEEREHRFITGVSDVVKRGGKCLLPVFALGRAQELLLILDEFWEARKDLQGIPILYASALAKRFMAVYQTYLNMMNDRIQGMAEISNPFHFKHVQNIKNIEAYEDRGPCVMMASPGMLQNGLSRDLFEMWCGDKRNGCIIPGYCVEGTLAKDLLCEPDEITSLKGNKLVVRSSIDYISFSAHVDFLQNAEFIEGCKVSEVVLVHGESSEMNRLKSALVHRSEAKSENITIHTPRNGEWVHIKGTGELNVKYLGTEMPDEFSGFMHIAEDGKVSVVERESISKLDISEIKIVEKAKMQGVSFQLLISQIDRIFDEHPEIKEWENKRCMEVDGVLIYEDAEGSITIQWKSAFRTDVLANCIIKAINDTVLGKNSVQIPLNKKKKEEDSDQRECTEESAGEDARAKPVPFPKHCLSTVAQILSNYFTLSREKDTLEIRDKEKSVVLSKDGLTGDESLAKIVQDVFDNISWAVKDEEISDTEDK</sequence>
<dbReference type="Pfam" id="PF07521">
    <property type="entry name" value="RMMBL"/>
    <property type="match status" value="1"/>
</dbReference>
<dbReference type="InterPro" id="IPR001279">
    <property type="entry name" value="Metallo-B-lactamas"/>
</dbReference>
<evidence type="ECO:0000256" key="11">
    <source>
        <dbReference type="SAM" id="MobiDB-lite"/>
    </source>
</evidence>
<evidence type="ECO:0000259" key="13">
    <source>
        <dbReference type="SMART" id="SM01027"/>
    </source>
</evidence>
<evidence type="ECO:0000256" key="10">
    <source>
        <dbReference type="ARBA" id="ARBA00075008"/>
    </source>
</evidence>
<feature type="compositionally biased region" description="Basic and acidic residues" evidence="11">
    <location>
        <begin position="593"/>
        <end position="614"/>
    </location>
</feature>
<dbReference type="Pfam" id="PF16661">
    <property type="entry name" value="Lactamase_B_6"/>
    <property type="match status" value="1"/>
</dbReference>
<keyword evidence="7" id="KW-0539">Nucleus</keyword>
<protein>
    <recommendedName>
        <fullName evidence="3">Endoribonuclease YSH1</fullName>
    </recommendedName>
    <alternativeName>
        <fullName evidence="9">Endoribonuclease ysh1</fullName>
    </alternativeName>
    <alternativeName>
        <fullName evidence="8 10">mRNA 3'-end-processing protein YSH1</fullName>
    </alternativeName>
</protein>
<dbReference type="Proteomes" id="UP000005622">
    <property type="component" value="Unassembled WGS sequence"/>
</dbReference>
<feature type="domain" description="Beta-Casp" evidence="13">
    <location>
        <begin position="244"/>
        <end position="365"/>
    </location>
</feature>
<evidence type="ECO:0000256" key="6">
    <source>
        <dbReference type="ARBA" id="ARBA00022801"/>
    </source>
</evidence>
<feature type="domain" description="Metallo-beta-lactamase" evidence="12">
    <location>
        <begin position="22"/>
        <end position="224"/>
    </location>
</feature>
<comment type="similarity">
    <text evidence="2">Belongs to the metallo-beta-lactamase superfamily. RNA-metabolizing metallo-beta-lactamase-like family. CPSF2/YSH1 subfamily.</text>
</comment>